<dbReference type="FunFam" id="3.30.310.50:FF:000003">
    <property type="entry name" value="Phosphoacetylglucosamine mutase"/>
    <property type="match status" value="1"/>
</dbReference>
<evidence type="ECO:0000256" key="9">
    <source>
        <dbReference type="ARBA" id="ARBA00023235"/>
    </source>
</evidence>
<dbReference type="PANTHER" id="PTHR45955:SF1">
    <property type="entry name" value="PHOSPHOACETYLGLUCOSAMINE MUTASE"/>
    <property type="match status" value="1"/>
</dbReference>
<feature type="domain" description="Alpha-D-phosphohexomutase C-terminal" evidence="12">
    <location>
        <begin position="476"/>
        <end position="521"/>
    </location>
</feature>
<dbReference type="ExpressionAtlas" id="A0A2K3DHY7">
    <property type="expression patterns" value="baseline"/>
</dbReference>
<dbReference type="Gramene" id="PNW80144">
    <property type="protein sequence ID" value="PNW80144"/>
    <property type="gene ID" value="CHLRE_08g379700v5"/>
</dbReference>
<dbReference type="STRING" id="3055.A0A2K3DHY7"/>
<evidence type="ECO:0000259" key="12">
    <source>
        <dbReference type="Pfam" id="PF00408"/>
    </source>
</evidence>
<dbReference type="AlphaFoldDB" id="A0A2K3DHY7"/>
<keyword evidence="17" id="KW-1185">Reference proteome</keyword>
<evidence type="ECO:0000259" key="15">
    <source>
        <dbReference type="Pfam" id="PF21405"/>
    </source>
</evidence>
<dbReference type="InterPro" id="IPR005844">
    <property type="entry name" value="A-D-PHexomutase_a/b/a-I"/>
</dbReference>
<comment type="catalytic activity">
    <reaction evidence="1">
        <text>N-acetyl-alpha-D-glucosamine 1-phosphate = N-acetyl-D-glucosamine 6-phosphate</text>
        <dbReference type="Rhea" id="RHEA:23804"/>
        <dbReference type="ChEBI" id="CHEBI:57513"/>
        <dbReference type="ChEBI" id="CHEBI:57776"/>
        <dbReference type="EC" id="5.4.2.3"/>
    </reaction>
</comment>
<protein>
    <recommendedName>
        <fullName evidence="5">phosphoacetylglucosamine mutase</fullName>
        <ecNumber evidence="5">5.4.2.3</ecNumber>
    </recommendedName>
    <alternativeName>
        <fullName evidence="11">Acetylglucosamine phosphomutase</fullName>
    </alternativeName>
    <alternativeName>
        <fullName evidence="10">N-acetylglucosamine-phosphate mutase</fullName>
    </alternativeName>
</protein>
<dbReference type="EMBL" id="CM008969">
    <property type="protein sequence ID" value="PNW80144.1"/>
    <property type="molecule type" value="Genomic_DNA"/>
</dbReference>
<evidence type="ECO:0000256" key="11">
    <source>
        <dbReference type="ARBA" id="ARBA00032065"/>
    </source>
</evidence>
<dbReference type="SUPFAM" id="SSF53738">
    <property type="entry name" value="Phosphoglucomutase, first 3 domains"/>
    <property type="match status" value="2"/>
</dbReference>
<evidence type="ECO:0000256" key="1">
    <source>
        <dbReference type="ARBA" id="ARBA00000558"/>
    </source>
</evidence>
<dbReference type="SUPFAM" id="SSF55957">
    <property type="entry name" value="Phosphoglucomutase, C-terminal domain"/>
    <property type="match status" value="1"/>
</dbReference>
<dbReference type="GO" id="GO:0004610">
    <property type="term" value="F:phosphoacetylglucosamine mutase activity"/>
    <property type="evidence" value="ECO:0000318"/>
    <property type="project" value="GO_Central"/>
</dbReference>
<dbReference type="PANTHER" id="PTHR45955">
    <property type="entry name" value="PHOSPHOACETYLGLUCOSAMINE MUTASE"/>
    <property type="match status" value="1"/>
</dbReference>
<evidence type="ECO:0000256" key="3">
    <source>
        <dbReference type="ARBA" id="ARBA00004865"/>
    </source>
</evidence>
<feature type="domain" description="Alpha-D-phosphohexomutase alpha/beta/alpha" evidence="13">
    <location>
        <begin position="54"/>
        <end position="120"/>
    </location>
</feature>
<dbReference type="UniPathway" id="UPA00113">
    <property type="reaction ID" value="UER00530"/>
</dbReference>
<gene>
    <name evidence="16" type="ORF">CHLRE_08g379700v5</name>
</gene>
<dbReference type="InterPro" id="IPR036900">
    <property type="entry name" value="A-D-PHexomutase_C_sf"/>
</dbReference>
<dbReference type="InterPro" id="IPR016657">
    <property type="entry name" value="PAGM"/>
</dbReference>
<dbReference type="FunCoup" id="A0A2K3DHY7">
    <property type="interactions" value="1864"/>
</dbReference>
<dbReference type="InterPro" id="IPR005843">
    <property type="entry name" value="A-D-PHexomutase_C"/>
</dbReference>
<evidence type="ECO:0000313" key="16">
    <source>
        <dbReference type="EMBL" id="PNW80144.1"/>
    </source>
</evidence>
<dbReference type="PaxDb" id="3055-EDP02783"/>
<comment type="pathway">
    <text evidence="3">Nucleotide-sugar biosynthesis; UDP-N-acetyl-alpha-D-glucosamine biosynthesis; N-acetyl-alpha-D-glucosamine 1-phosphate from alpha-D-glucosamine 6-phosphate (route I): step 2/2.</text>
</comment>
<dbReference type="EC" id="5.4.2.3" evidence="5"/>
<dbReference type="InterPro" id="IPR049022">
    <property type="entry name" value="AMG1_III"/>
</dbReference>
<sequence length="534" mass="54969">MITASHNPVEDNGVKMVEPDGGMLPQAFEPIATELANCTLDAEVASVLRDRVMAANAVSAHGAHTTAPVDRSALTVLVGHDTRPSAPALVAAALAGVRALGVHTHLCGCVTTPQLHFLVHLANNPRSSSTATATAPATGPVTPPLQAYYDTIVGAFLTLMQQQPQLQQAGSSAASGSSSSSSSSTAAAADVVYVDCANGVGAAQLQPLVPALAGVGITLALRNTGSGAAAGLLNSKCGADYVQKERLPPSDFADVPAGARCCSVDGDADRLVYFSPAGSSTSGSSGSSSMGLWDGDKVAMLAAVFIRDLMSKLPAELLEGVQVCCVQTAYANGASTAYLRDVLKLPVVCTPTGVKYLHEAAHGADLGVYFESNGHGTVLFSTKLRERLTAAAGSHPAAAELLLLSRLINQTVGDAISGLLLVELILRRKGWSLAQWQALYMDLPSRQLKLKVADRGSITTADAERVCVTPAGLQEAINAIVAKVPQGRAFARPSGTEDAVRVYAEATTQEAADGLAREVARVVYDMAGGVGPRP</sequence>
<reference evidence="16 17" key="1">
    <citation type="journal article" date="2007" name="Science">
        <title>The Chlamydomonas genome reveals the evolution of key animal and plant functions.</title>
        <authorList>
            <person name="Merchant S.S."/>
            <person name="Prochnik S.E."/>
            <person name="Vallon O."/>
            <person name="Harris E.H."/>
            <person name="Karpowicz S.J."/>
            <person name="Witman G.B."/>
            <person name="Terry A."/>
            <person name="Salamov A."/>
            <person name="Fritz-Laylin L.K."/>
            <person name="Marechal-Drouard L."/>
            <person name="Marshall W.F."/>
            <person name="Qu L.H."/>
            <person name="Nelson D.R."/>
            <person name="Sanderfoot A.A."/>
            <person name="Spalding M.H."/>
            <person name="Kapitonov V.V."/>
            <person name="Ren Q."/>
            <person name="Ferris P."/>
            <person name="Lindquist E."/>
            <person name="Shapiro H."/>
            <person name="Lucas S.M."/>
            <person name="Grimwood J."/>
            <person name="Schmutz J."/>
            <person name="Cardol P."/>
            <person name="Cerutti H."/>
            <person name="Chanfreau G."/>
            <person name="Chen C.L."/>
            <person name="Cognat V."/>
            <person name="Croft M.T."/>
            <person name="Dent R."/>
            <person name="Dutcher S."/>
            <person name="Fernandez E."/>
            <person name="Fukuzawa H."/>
            <person name="Gonzalez-Ballester D."/>
            <person name="Gonzalez-Halphen D."/>
            <person name="Hallmann A."/>
            <person name="Hanikenne M."/>
            <person name="Hippler M."/>
            <person name="Inwood W."/>
            <person name="Jabbari K."/>
            <person name="Kalanon M."/>
            <person name="Kuras R."/>
            <person name="Lefebvre P.A."/>
            <person name="Lemaire S.D."/>
            <person name="Lobanov A.V."/>
            <person name="Lohr M."/>
            <person name="Manuell A."/>
            <person name="Meier I."/>
            <person name="Mets L."/>
            <person name="Mittag M."/>
            <person name="Mittelmeier T."/>
            <person name="Moroney J.V."/>
            <person name="Moseley J."/>
            <person name="Napoli C."/>
            <person name="Nedelcu A.M."/>
            <person name="Niyogi K."/>
            <person name="Novoselov S.V."/>
            <person name="Paulsen I.T."/>
            <person name="Pazour G."/>
            <person name="Purton S."/>
            <person name="Ral J.P."/>
            <person name="Riano-Pachon D.M."/>
            <person name="Riekhof W."/>
            <person name="Rymarquis L."/>
            <person name="Schroda M."/>
            <person name="Stern D."/>
            <person name="Umen J."/>
            <person name="Willows R."/>
            <person name="Wilson N."/>
            <person name="Zimmer S.L."/>
            <person name="Allmer J."/>
            <person name="Balk J."/>
            <person name="Bisova K."/>
            <person name="Chen C.J."/>
            <person name="Elias M."/>
            <person name="Gendler K."/>
            <person name="Hauser C."/>
            <person name="Lamb M.R."/>
            <person name="Ledford H."/>
            <person name="Long J.C."/>
            <person name="Minagawa J."/>
            <person name="Page M.D."/>
            <person name="Pan J."/>
            <person name="Pootakham W."/>
            <person name="Roje S."/>
            <person name="Rose A."/>
            <person name="Stahlberg E."/>
            <person name="Terauchi A.M."/>
            <person name="Yang P."/>
            <person name="Ball S."/>
            <person name="Bowler C."/>
            <person name="Dieckmann C.L."/>
            <person name="Gladyshev V.N."/>
            <person name="Green P."/>
            <person name="Jorgensen R."/>
            <person name="Mayfield S."/>
            <person name="Mueller-Roeber B."/>
            <person name="Rajamani S."/>
            <person name="Sayre R.T."/>
            <person name="Brokstein P."/>
            <person name="Dubchak I."/>
            <person name="Goodstein D."/>
            <person name="Hornick L."/>
            <person name="Huang Y.W."/>
            <person name="Jhaveri J."/>
            <person name="Luo Y."/>
            <person name="Martinez D."/>
            <person name="Ngau W.C."/>
            <person name="Otillar B."/>
            <person name="Poliakov A."/>
            <person name="Porter A."/>
            <person name="Szajkowski L."/>
            <person name="Werner G."/>
            <person name="Zhou K."/>
            <person name="Grigoriev I.V."/>
            <person name="Rokhsar D.S."/>
            <person name="Grossman A.R."/>
        </authorList>
    </citation>
    <scope>NUCLEOTIDE SEQUENCE [LARGE SCALE GENOMIC DNA]</scope>
    <source>
        <strain evidence="17">CC-503</strain>
    </source>
</reference>
<evidence type="ECO:0000256" key="7">
    <source>
        <dbReference type="ARBA" id="ARBA00022723"/>
    </source>
</evidence>
<feature type="domain" description="Alpha-D-phosphohexomutase alpha/beta/alpha" evidence="13">
    <location>
        <begin position="1"/>
        <end position="30"/>
    </location>
</feature>
<dbReference type="GO" id="GO:0046872">
    <property type="term" value="F:metal ion binding"/>
    <property type="evidence" value="ECO:0007669"/>
    <property type="project" value="UniProtKB-KW"/>
</dbReference>
<dbReference type="Gene3D" id="3.30.310.50">
    <property type="entry name" value="Alpha-D-phosphohexomutase, C-terminal domain"/>
    <property type="match status" value="1"/>
</dbReference>
<evidence type="ECO:0000259" key="14">
    <source>
        <dbReference type="Pfam" id="PF21404"/>
    </source>
</evidence>
<keyword evidence="9" id="KW-0413">Isomerase</keyword>
<feature type="domain" description="Phosphoacetylglucosamine mutase AMG1" evidence="15">
    <location>
        <begin position="191"/>
        <end position="272"/>
    </location>
</feature>
<dbReference type="GO" id="GO:0005975">
    <property type="term" value="P:carbohydrate metabolic process"/>
    <property type="evidence" value="ECO:0007669"/>
    <property type="project" value="InterPro"/>
</dbReference>
<comment type="cofactor">
    <cofactor evidence="2">
        <name>Mg(2+)</name>
        <dbReference type="ChEBI" id="CHEBI:18420"/>
    </cofactor>
</comment>
<proteinExistence type="inferred from homology"/>
<keyword evidence="8" id="KW-0460">Magnesium</keyword>
<evidence type="ECO:0000256" key="8">
    <source>
        <dbReference type="ARBA" id="ARBA00022842"/>
    </source>
</evidence>
<evidence type="ECO:0000313" key="17">
    <source>
        <dbReference type="Proteomes" id="UP000006906"/>
    </source>
</evidence>
<dbReference type="GO" id="GO:0006048">
    <property type="term" value="P:UDP-N-acetylglucosamine biosynthetic process"/>
    <property type="evidence" value="ECO:0000318"/>
    <property type="project" value="GO_Central"/>
</dbReference>
<dbReference type="RefSeq" id="XP_042922242.1">
    <property type="nucleotide sequence ID" value="XM_043065241.1"/>
</dbReference>
<dbReference type="InParanoid" id="A0A2K3DHY7"/>
<evidence type="ECO:0000259" key="13">
    <source>
        <dbReference type="Pfam" id="PF02878"/>
    </source>
</evidence>
<dbReference type="Gene3D" id="3.40.120.10">
    <property type="entry name" value="Alpha-D-Glucose-1,6-Bisphosphate, subunit A, domain 3"/>
    <property type="match status" value="1"/>
</dbReference>
<dbReference type="Pfam" id="PF21404">
    <property type="entry name" value="AMG1_III"/>
    <property type="match status" value="1"/>
</dbReference>
<accession>A0A2K3DHY7</accession>
<dbReference type="InterPro" id="IPR016055">
    <property type="entry name" value="A-D-PHexomutase_a/b/a-I/II/III"/>
</dbReference>
<dbReference type="InterPro" id="IPR049023">
    <property type="entry name" value="AMG1_II"/>
</dbReference>
<organism evidence="16 17">
    <name type="scientific">Chlamydomonas reinhardtii</name>
    <name type="common">Chlamydomonas smithii</name>
    <dbReference type="NCBI Taxonomy" id="3055"/>
    <lineage>
        <taxon>Eukaryota</taxon>
        <taxon>Viridiplantae</taxon>
        <taxon>Chlorophyta</taxon>
        <taxon>core chlorophytes</taxon>
        <taxon>Chlorophyceae</taxon>
        <taxon>CS clade</taxon>
        <taxon>Chlamydomonadales</taxon>
        <taxon>Chlamydomonadaceae</taxon>
        <taxon>Chlamydomonas</taxon>
    </lineage>
</organism>
<dbReference type="CDD" id="cd03086">
    <property type="entry name" value="PGM3"/>
    <property type="match status" value="1"/>
</dbReference>
<evidence type="ECO:0000256" key="5">
    <source>
        <dbReference type="ARBA" id="ARBA00012731"/>
    </source>
</evidence>
<dbReference type="GeneID" id="5719881"/>
<dbReference type="Pfam" id="PF00408">
    <property type="entry name" value="PGM_PMM_IV"/>
    <property type="match status" value="1"/>
</dbReference>
<comment type="similarity">
    <text evidence="4">Belongs to the phosphohexose mutase family.</text>
</comment>
<dbReference type="KEGG" id="cre:CHLRE_08g379700v5"/>
<dbReference type="Proteomes" id="UP000006906">
    <property type="component" value="Chromosome 8"/>
</dbReference>
<dbReference type="OrthoDB" id="1928at2759"/>
<evidence type="ECO:0000256" key="4">
    <source>
        <dbReference type="ARBA" id="ARBA00010231"/>
    </source>
</evidence>
<dbReference type="Pfam" id="PF21405">
    <property type="entry name" value="AMG1_II"/>
    <property type="match status" value="1"/>
</dbReference>
<evidence type="ECO:0000256" key="6">
    <source>
        <dbReference type="ARBA" id="ARBA00022553"/>
    </source>
</evidence>
<evidence type="ECO:0000256" key="10">
    <source>
        <dbReference type="ARBA" id="ARBA00031926"/>
    </source>
</evidence>
<dbReference type="Pfam" id="PF02878">
    <property type="entry name" value="PGM_PMM_I"/>
    <property type="match status" value="2"/>
</dbReference>
<keyword evidence="7" id="KW-0479">Metal-binding</keyword>
<feature type="domain" description="Phosphoacetylglucosamine mutase AMG1" evidence="14">
    <location>
        <begin position="294"/>
        <end position="431"/>
    </location>
</feature>
<evidence type="ECO:0000256" key="2">
    <source>
        <dbReference type="ARBA" id="ARBA00001946"/>
    </source>
</evidence>
<name>A0A2K3DHY7_CHLRE</name>
<keyword evidence="6" id="KW-0597">Phosphoprotein</keyword>